<protein>
    <submittedName>
        <fullName evidence="2">Uncharacterized protein</fullName>
    </submittedName>
</protein>
<gene>
    <name evidence="2" type="ORF">M0R45_037402</name>
</gene>
<keyword evidence="1" id="KW-0472">Membrane</keyword>
<keyword evidence="1" id="KW-0812">Transmembrane</keyword>
<dbReference type="EMBL" id="JBEDUW010000007">
    <property type="protein sequence ID" value="KAK9913591.1"/>
    <property type="molecule type" value="Genomic_DNA"/>
</dbReference>
<organism evidence="2 3">
    <name type="scientific">Rubus argutus</name>
    <name type="common">Southern blackberry</name>
    <dbReference type="NCBI Taxonomy" id="59490"/>
    <lineage>
        <taxon>Eukaryota</taxon>
        <taxon>Viridiplantae</taxon>
        <taxon>Streptophyta</taxon>
        <taxon>Embryophyta</taxon>
        <taxon>Tracheophyta</taxon>
        <taxon>Spermatophyta</taxon>
        <taxon>Magnoliopsida</taxon>
        <taxon>eudicotyledons</taxon>
        <taxon>Gunneridae</taxon>
        <taxon>Pentapetalae</taxon>
        <taxon>rosids</taxon>
        <taxon>fabids</taxon>
        <taxon>Rosales</taxon>
        <taxon>Rosaceae</taxon>
        <taxon>Rosoideae</taxon>
        <taxon>Rosoideae incertae sedis</taxon>
        <taxon>Rubus</taxon>
    </lineage>
</organism>
<proteinExistence type="predicted"/>
<sequence>MSLSRLELLKAPNLLALPEKTSDSLVRCMRVGLLLCLIASISLALYSAFSPKSHWFPILDRNRTSSVVSAVSAAAADRELPTNISHILFGLGSSVNTWRDRSRYAETWWDPKTTRGYVWLDAKPDNLTDASAKIPYRVSEDWTRFNYSSSQSAVRISRIAVDSFRLRPPNVRWFVMGDDDTVFFTRNLVSVLSRYDHNQMYYIGGNSESVEQNVMHSYDMAFGGGGFAISYPLAARLAVLMDGCLDRYYNMYGSDQRVWACVSEVGVPLTKLRGFHQLDIRGDPYGVLAAHPLAPLVSLHHLGALEPIFPNKTPLDSIKSLVHAYRVDPPRILQQSFCYDRRHKCSVSISWGYTIQLHPSMVSALVLQTPLQTFKTWRSWNDGPFTFNTRPVSSDPCKQPITYFLEHIKDGKIGNTLTTYKRFVAHREKKCNKTGYAHAMAMQRIVVISKKMDPQYWTEEQAPRRQCCEITNRGSIRGGTMQIRIRRCRPSESITI</sequence>
<evidence type="ECO:0000256" key="1">
    <source>
        <dbReference type="SAM" id="Phobius"/>
    </source>
</evidence>
<evidence type="ECO:0000313" key="2">
    <source>
        <dbReference type="EMBL" id="KAK9913591.1"/>
    </source>
</evidence>
<reference evidence="2 3" key="1">
    <citation type="journal article" date="2023" name="G3 (Bethesda)">
        <title>A chromosome-length genome assembly and annotation of blackberry (Rubus argutus, cv. 'Hillquist').</title>
        <authorList>
            <person name="Bruna T."/>
            <person name="Aryal R."/>
            <person name="Dudchenko O."/>
            <person name="Sargent D.J."/>
            <person name="Mead D."/>
            <person name="Buti M."/>
            <person name="Cavallini A."/>
            <person name="Hytonen T."/>
            <person name="Andres J."/>
            <person name="Pham M."/>
            <person name="Weisz D."/>
            <person name="Mascagni F."/>
            <person name="Usai G."/>
            <person name="Natali L."/>
            <person name="Bassil N."/>
            <person name="Fernandez G.E."/>
            <person name="Lomsadze A."/>
            <person name="Armour M."/>
            <person name="Olukolu B."/>
            <person name="Poorten T."/>
            <person name="Britton C."/>
            <person name="Davik J."/>
            <person name="Ashrafi H."/>
            <person name="Aiden E.L."/>
            <person name="Borodovsky M."/>
            <person name="Worthington M."/>
        </authorList>
    </citation>
    <scope>NUCLEOTIDE SEQUENCE [LARGE SCALE GENOMIC DNA]</scope>
    <source>
        <strain evidence="2">PI 553951</strain>
    </source>
</reference>
<dbReference type="Gene3D" id="3.90.550.50">
    <property type="match status" value="1"/>
</dbReference>
<name>A0AAW1W0G4_RUBAR</name>
<keyword evidence="3" id="KW-1185">Reference proteome</keyword>
<dbReference type="InterPro" id="IPR006740">
    <property type="entry name" value="DUF604"/>
</dbReference>
<comment type="caution">
    <text evidence="2">The sequence shown here is derived from an EMBL/GenBank/DDBJ whole genome shotgun (WGS) entry which is preliminary data.</text>
</comment>
<accession>A0AAW1W0G4</accession>
<dbReference type="AlphaFoldDB" id="A0AAW1W0G4"/>
<dbReference type="PANTHER" id="PTHR10811">
    <property type="entry name" value="FRINGE-RELATED"/>
    <property type="match status" value="1"/>
</dbReference>
<dbReference type="Pfam" id="PF04646">
    <property type="entry name" value="DUF604"/>
    <property type="match status" value="1"/>
</dbReference>
<keyword evidence="1" id="KW-1133">Transmembrane helix</keyword>
<dbReference type="FunFam" id="3.90.550.50:FF:000006">
    <property type="entry name" value="Fringe-related protein-like"/>
    <property type="match status" value="1"/>
</dbReference>
<dbReference type="Proteomes" id="UP001457282">
    <property type="component" value="Unassembled WGS sequence"/>
</dbReference>
<evidence type="ECO:0000313" key="3">
    <source>
        <dbReference type="Proteomes" id="UP001457282"/>
    </source>
</evidence>
<feature type="transmembrane region" description="Helical" evidence="1">
    <location>
        <begin position="31"/>
        <end position="49"/>
    </location>
</feature>